<keyword evidence="3" id="KW-0804">Transcription</keyword>
<gene>
    <name evidence="5" type="ORF">E0486_03485</name>
</gene>
<dbReference type="PANTHER" id="PTHR43280:SF2">
    <property type="entry name" value="HTH-TYPE TRANSCRIPTIONAL REGULATOR EXSA"/>
    <property type="match status" value="1"/>
</dbReference>
<dbReference type="Gene3D" id="1.10.10.60">
    <property type="entry name" value="Homeodomain-like"/>
    <property type="match status" value="1"/>
</dbReference>
<dbReference type="InterPro" id="IPR046532">
    <property type="entry name" value="DUF6597"/>
</dbReference>
<keyword evidence="1" id="KW-0805">Transcription regulation</keyword>
<dbReference type="Proteomes" id="UP000295164">
    <property type="component" value="Unassembled WGS sequence"/>
</dbReference>
<name>A0A4R4E7V0_9BACT</name>
<organism evidence="5 6">
    <name type="scientific">Flaviaesturariibacter aridisoli</name>
    <dbReference type="NCBI Taxonomy" id="2545761"/>
    <lineage>
        <taxon>Bacteria</taxon>
        <taxon>Pseudomonadati</taxon>
        <taxon>Bacteroidota</taxon>
        <taxon>Chitinophagia</taxon>
        <taxon>Chitinophagales</taxon>
        <taxon>Chitinophagaceae</taxon>
        <taxon>Flaviaestuariibacter</taxon>
    </lineage>
</organism>
<dbReference type="PANTHER" id="PTHR43280">
    <property type="entry name" value="ARAC-FAMILY TRANSCRIPTIONAL REGULATOR"/>
    <property type="match status" value="1"/>
</dbReference>
<dbReference type="AlphaFoldDB" id="A0A4R4E7V0"/>
<keyword evidence="2" id="KW-0238">DNA-binding</keyword>
<comment type="caution">
    <text evidence="5">The sequence shown here is derived from an EMBL/GenBank/DDBJ whole genome shotgun (WGS) entry which is preliminary data.</text>
</comment>
<dbReference type="PROSITE" id="PS01124">
    <property type="entry name" value="HTH_ARAC_FAMILY_2"/>
    <property type="match status" value="1"/>
</dbReference>
<dbReference type="Pfam" id="PF12833">
    <property type="entry name" value="HTH_18"/>
    <property type="match status" value="1"/>
</dbReference>
<evidence type="ECO:0000256" key="2">
    <source>
        <dbReference type="ARBA" id="ARBA00023125"/>
    </source>
</evidence>
<evidence type="ECO:0000256" key="1">
    <source>
        <dbReference type="ARBA" id="ARBA00023015"/>
    </source>
</evidence>
<dbReference type="InterPro" id="IPR018060">
    <property type="entry name" value="HTH_AraC"/>
</dbReference>
<keyword evidence="6" id="KW-1185">Reference proteome</keyword>
<dbReference type="SMART" id="SM00342">
    <property type="entry name" value="HTH_ARAC"/>
    <property type="match status" value="1"/>
</dbReference>
<dbReference type="GO" id="GO:0043565">
    <property type="term" value="F:sequence-specific DNA binding"/>
    <property type="evidence" value="ECO:0007669"/>
    <property type="project" value="InterPro"/>
</dbReference>
<evidence type="ECO:0000313" key="6">
    <source>
        <dbReference type="Proteomes" id="UP000295164"/>
    </source>
</evidence>
<dbReference type="OrthoDB" id="655946at2"/>
<reference evidence="5 6" key="1">
    <citation type="submission" date="2019-03" db="EMBL/GenBank/DDBJ databases">
        <authorList>
            <person name="Kim M.K.M."/>
        </authorList>
    </citation>
    <scope>NUCLEOTIDE SEQUENCE [LARGE SCALE GENOMIC DNA]</scope>
    <source>
        <strain evidence="5 6">17J68-15</strain>
    </source>
</reference>
<protein>
    <submittedName>
        <fullName evidence="5">Helix-turn-helix domain-containing protein</fullName>
    </submittedName>
</protein>
<proteinExistence type="predicted"/>
<dbReference type="GO" id="GO:0003700">
    <property type="term" value="F:DNA-binding transcription factor activity"/>
    <property type="evidence" value="ECO:0007669"/>
    <property type="project" value="InterPro"/>
</dbReference>
<evidence type="ECO:0000259" key="4">
    <source>
        <dbReference type="PROSITE" id="PS01124"/>
    </source>
</evidence>
<dbReference type="Pfam" id="PF20240">
    <property type="entry name" value="DUF6597"/>
    <property type="match status" value="1"/>
</dbReference>
<dbReference type="RefSeq" id="WP_131850750.1">
    <property type="nucleotide sequence ID" value="NZ_SKFH01000003.1"/>
</dbReference>
<sequence length="265" mass="30162">MTEPRFHIPQTGPLAEYISLIWEVNAPAGVRETILPRGIVEIIFQFDEPLEGYLPHRDEAVVIPRCFIQGLNTNPIRGYYPGRQHLMGLQLQAHRVRALLGYWPSEFLDCATDLTLVQPRFRALWERLAEAPHFEARLAILQTDLPVLPASDSPRTAELARLLTEGDVSSFQSVDALSREVCYSTRQLGRLSKQLFGLPAETLTGYKKFVESVRALHRPHRSLAGVAYEAGFCDQAHWCRVFKSYSGMTPLEYSRRRSALPFHLF</sequence>
<dbReference type="EMBL" id="SKFH01000003">
    <property type="protein sequence ID" value="TCZ74151.1"/>
    <property type="molecule type" value="Genomic_DNA"/>
</dbReference>
<accession>A0A4R4E7V0</accession>
<evidence type="ECO:0000256" key="3">
    <source>
        <dbReference type="ARBA" id="ARBA00023163"/>
    </source>
</evidence>
<evidence type="ECO:0000313" key="5">
    <source>
        <dbReference type="EMBL" id="TCZ74151.1"/>
    </source>
</evidence>
<dbReference type="InterPro" id="IPR009057">
    <property type="entry name" value="Homeodomain-like_sf"/>
</dbReference>
<dbReference type="SUPFAM" id="SSF46689">
    <property type="entry name" value="Homeodomain-like"/>
    <property type="match status" value="1"/>
</dbReference>
<feature type="domain" description="HTH araC/xylS-type" evidence="4">
    <location>
        <begin position="158"/>
        <end position="256"/>
    </location>
</feature>